<dbReference type="STRING" id="1231336.L248_1003"/>
<accession>U4THU4</accession>
<dbReference type="Proteomes" id="UP000030647">
    <property type="component" value="Unassembled WGS sequence"/>
</dbReference>
<organism evidence="1 2">
    <name type="scientific">Schleiferilactobacillus shenzhenensis LY-73</name>
    <dbReference type="NCBI Taxonomy" id="1231336"/>
    <lineage>
        <taxon>Bacteria</taxon>
        <taxon>Bacillati</taxon>
        <taxon>Bacillota</taxon>
        <taxon>Bacilli</taxon>
        <taxon>Lactobacillales</taxon>
        <taxon>Lactobacillaceae</taxon>
        <taxon>Schleiferilactobacillus</taxon>
    </lineage>
</organism>
<keyword evidence="2" id="KW-1185">Reference proteome</keyword>
<dbReference type="EMBL" id="KI271599">
    <property type="protein sequence ID" value="ERL64341.1"/>
    <property type="molecule type" value="Genomic_DNA"/>
</dbReference>
<proteinExistence type="predicted"/>
<sequence>MRKKEVIAMTVYHLETTTGQETAVDITVQGATIQVAIDRNTISWQVADAGRAFLADPEETLWPGGEGEGKPILANAVGEAALTELRRPLRLGSTEVVSQYVDRGNTAGVFPVQIRAYQFADEDVYHVHFFHQDETERHRYSLYRDLPQVLVDQIIAADRLFALDFTDKVRAAISGKTLGVFLTQHLNALQPGEQKS</sequence>
<evidence type="ECO:0000313" key="1">
    <source>
        <dbReference type="EMBL" id="ERL64341.1"/>
    </source>
</evidence>
<dbReference type="eggNOG" id="ENOG5030B2E">
    <property type="taxonomic scope" value="Bacteria"/>
</dbReference>
<dbReference type="HOGENOM" id="CLU_1388702_0_0_9"/>
<dbReference type="AlphaFoldDB" id="U4THU4"/>
<reference evidence="2" key="1">
    <citation type="journal article" date="2013" name="Genome Announc.">
        <title>Whole-Genome Sequencing of Lactobacillus shenzhenensis Strain LY-73T.</title>
        <authorList>
            <person name="Lin Z."/>
            <person name="Liu Z."/>
            <person name="Yang R."/>
            <person name="Zou Y."/>
            <person name="Wan D."/>
            <person name="Chen J."/>
            <person name="Guo M."/>
            <person name="Zhao J."/>
            <person name="Fang C."/>
            <person name="Yang R."/>
            <person name="Liu F."/>
        </authorList>
    </citation>
    <scope>NUCLEOTIDE SEQUENCE [LARGE SCALE GENOMIC DNA]</scope>
    <source>
        <strain evidence="2">LY-73</strain>
    </source>
</reference>
<gene>
    <name evidence="1" type="ORF">L248_1003</name>
</gene>
<evidence type="ECO:0000313" key="2">
    <source>
        <dbReference type="Proteomes" id="UP000030647"/>
    </source>
</evidence>
<protein>
    <submittedName>
        <fullName evidence="1">Uncharacterized protein</fullName>
    </submittedName>
</protein>
<name>U4THU4_9LACO</name>